<dbReference type="InterPro" id="IPR009097">
    <property type="entry name" value="Cyclic_Pdiesterase"/>
</dbReference>
<dbReference type="GO" id="GO:0009187">
    <property type="term" value="P:cyclic nucleotide metabolic process"/>
    <property type="evidence" value="ECO:0007669"/>
    <property type="project" value="TreeGrafter"/>
</dbReference>
<dbReference type="Proteomes" id="UP001316803">
    <property type="component" value="Unassembled WGS sequence"/>
</dbReference>
<dbReference type="Pfam" id="PF07823">
    <property type="entry name" value="CPDase"/>
    <property type="match status" value="1"/>
</dbReference>
<name>A0AAN8EUS8_9EURO</name>
<dbReference type="AlphaFoldDB" id="A0AAN8EUS8"/>
<organism evidence="1 2">
    <name type="scientific">Knufia fluminis</name>
    <dbReference type="NCBI Taxonomy" id="191047"/>
    <lineage>
        <taxon>Eukaryota</taxon>
        <taxon>Fungi</taxon>
        <taxon>Dikarya</taxon>
        <taxon>Ascomycota</taxon>
        <taxon>Pezizomycotina</taxon>
        <taxon>Eurotiomycetes</taxon>
        <taxon>Chaetothyriomycetidae</taxon>
        <taxon>Chaetothyriales</taxon>
        <taxon>Trichomeriaceae</taxon>
        <taxon>Knufia</taxon>
    </lineage>
</organism>
<comment type="caution">
    <text evidence="1">The sequence shown here is derived from an EMBL/GenBank/DDBJ whole genome shotgun (WGS) entry which is preliminary data.</text>
</comment>
<proteinExistence type="predicted"/>
<sequence length="212" mass="23919">MPGSSLWLIPQPSKFNTVAQELISSTIPQLFPSVKTHQFIPHLTLTSSIEASSTYGDQPQKWLDSLNFSDEPVSEDVQICLEAIEPGEPFFKKLTLSAKRDDRLVQLAAACRCYGVENGDMDRARDWAKAEYMPHLSLIADIEVKEVADRYEAIQRECRTTFDPLADEESVVCTGGKIVLVDTTKPLKDWDVIAARDIPRIRWVWNPTVDQP</sequence>
<keyword evidence="2" id="KW-1185">Reference proteome</keyword>
<dbReference type="SUPFAM" id="SSF55144">
    <property type="entry name" value="LigT-like"/>
    <property type="match status" value="1"/>
</dbReference>
<dbReference type="GO" id="GO:0004113">
    <property type="term" value="F:2',3'-cyclic-nucleotide 3'-phosphodiesterase activity"/>
    <property type="evidence" value="ECO:0007669"/>
    <property type="project" value="TreeGrafter"/>
</dbReference>
<dbReference type="PANTHER" id="PTHR28141">
    <property type="entry name" value="2',3'-CYCLIC-NUCLEOTIDE 3'-PHOSPHODIESTERASE"/>
    <property type="match status" value="1"/>
</dbReference>
<dbReference type="PANTHER" id="PTHR28141:SF1">
    <property type="entry name" value="2',3'-CYCLIC-NUCLEOTIDE 3'-PHOSPHODIESTERASE"/>
    <property type="match status" value="1"/>
</dbReference>
<dbReference type="InterPro" id="IPR012386">
    <property type="entry name" value="Cyclic-nucl_3Pdiesterase"/>
</dbReference>
<protein>
    <recommendedName>
        <fullName evidence="3">2',3'-cyclic-nucleotide 3'-phosphodiesterase</fullName>
    </recommendedName>
</protein>
<gene>
    <name evidence="1" type="ORF">OHC33_006180</name>
</gene>
<dbReference type="Gene3D" id="3.90.1140.10">
    <property type="entry name" value="Cyclic phosphodiesterase"/>
    <property type="match status" value="1"/>
</dbReference>
<accession>A0AAN8EUS8</accession>
<dbReference type="EMBL" id="JAKLMC020000014">
    <property type="protein sequence ID" value="KAK5952588.1"/>
    <property type="molecule type" value="Genomic_DNA"/>
</dbReference>
<evidence type="ECO:0000313" key="2">
    <source>
        <dbReference type="Proteomes" id="UP001316803"/>
    </source>
</evidence>
<evidence type="ECO:0008006" key="3">
    <source>
        <dbReference type="Google" id="ProtNLM"/>
    </source>
</evidence>
<reference evidence="1 2" key="1">
    <citation type="submission" date="2022-12" db="EMBL/GenBank/DDBJ databases">
        <title>Genomic features and morphological characterization of a novel Knufia sp. strain isolated from spacecraft assembly facility.</title>
        <authorList>
            <person name="Teixeira M."/>
            <person name="Chander A.M."/>
            <person name="Stajich J.E."/>
            <person name="Venkateswaran K."/>
        </authorList>
    </citation>
    <scope>NUCLEOTIDE SEQUENCE [LARGE SCALE GENOMIC DNA]</scope>
    <source>
        <strain evidence="1 2">FJI-L2-BK-P2</strain>
    </source>
</reference>
<evidence type="ECO:0000313" key="1">
    <source>
        <dbReference type="EMBL" id="KAK5952588.1"/>
    </source>
</evidence>